<dbReference type="AlphaFoldDB" id="A0A4R2JP46"/>
<keyword evidence="3" id="KW-1185">Reference proteome</keyword>
<name>A0A4R2JP46_9PSEU</name>
<comment type="caution">
    <text evidence="2">The sequence shown here is derived from an EMBL/GenBank/DDBJ whole genome shotgun (WGS) entry which is preliminary data.</text>
</comment>
<sequence length="271" mass="30289">MHQMVVREGLYHTLQTAFDESGVPWQDCQLEDRGDGALILVPPEYPAHWLADRWPDRLLTHLRRYNAIHAEEARMRLRVSLHSGEVSENEQGVASQAINTAFRQLDAQQAKVALRASGGTLALIASDEFFHDVIKQEPAAAPASYQQIAVAMKDSRTLAWLRLLDAAQADTAPPGPGRHDVTALVDAALDIDILRDPRGRELVFDQLRPEIANAVPYFPRQRHHMFSLIQTCMNYPGGLQELIEVVRQLEGDSPVVHRFAAAADLVLTRDK</sequence>
<dbReference type="Gene3D" id="3.30.70.1230">
    <property type="entry name" value="Nucleotide cyclase"/>
    <property type="match status" value="1"/>
</dbReference>
<dbReference type="Pfam" id="PF19956">
    <property type="entry name" value="EAD2"/>
    <property type="match status" value="1"/>
</dbReference>
<dbReference type="Proteomes" id="UP000295680">
    <property type="component" value="Unassembled WGS sequence"/>
</dbReference>
<accession>A0A4R2JP46</accession>
<dbReference type="EMBL" id="SLWS01000003">
    <property type="protein sequence ID" value="TCO60767.1"/>
    <property type="molecule type" value="Genomic_DNA"/>
</dbReference>
<dbReference type="InterPro" id="IPR045431">
    <property type="entry name" value="EAD2"/>
</dbReference>
<reference evidence="2 3" key="1">
    <citation type="submission" date="2019-03" db="EMBL/GenBank/DDBJ databases">
        <title>Genomic Encyclopedia of Type Strains, Phase IV (KMG-IV): sequencing the most valuable type-strain genomes for metagenomic binning, comparative biology and taxonomic classification.</title>
        <authorList>
            <person name="Goeker M."/>
        </authorList>
    </citation>
    <scope>NUCLEOTIDE SEQUENCE [LARGE SCALE GENOMIC DNA]</scope>
    <source>
        <strain evidence="2 3">DSM 45934</strain>
    </source>
</reference>
<feature type="domain" description="Effector-associated" evidence="1">
    <location>
        <begin position="185"/>
        <end position="264"/>
    </location>
</feature>
<evidence type="ECO:0000313" key="3">
    <source>
        <dbReference type="Proteomes" id="UP000295680"/>
    </source>
</evidence>
<proteinExistence type="predicted"/>
<evidence type="ECO:0000313" key="2">
    <source>
        <dbReference type="EMBL" id="TCO60767.1"/>
    </source>
</evidence>
<gene>
    <name evidence="2" type="ORF">EV192_103342</name>
</gene>
<dbReference type="InterPro" id="IPR029787">
    <property type="entry name" value="Nucleotide_cyclase"/>
</dbReference>
<protein>
    <recommendedName>
        <fullName evidence="1">Effector-associated domain-containing protein</fullName>
    </recommendedName>
</protein>
<organism evidence="2 3">
    <name type="scientific">Actinocrispum wychmicini</name>
    <dbReference type="NCBI Taxonomy" id="1213861"/>
    <lineage>
        <taxon>Bacteria</taxon>
        <taxon>Bacillati</taxon>
        <taxon>Actinomycetota</taxon>
        <taxon>Actinomycetes</taxon>
        <taxon>Pseudonocardiales</taxon>
        <taxon>Pseudonocardiaceae</taxon>
        <taxon>Actinocrispum</taxon>
    </lineage>
</organism>
<evidence type="ECO:0000259" key="1">
    <source>
        <dbReference type="Pfam" id="PF19956"/>
    </source>
</evidence>